<dbReference type="PANTHER" id="PTHR48111:SF1">
    <property type="entry name" value="TWO-COMPONENT RESPONSE REGULATOR ORR33"/>
    <property type="match status" value="1"/>
</dbReference>
<feature type="DNA-binding region" description="OmpR/PhoB-type" evidence="7">
    <location>
        <begin position="127"/>
        <end position="220"/>
    </location>
</feature>
<dbReference type="RefSeq" id="WP_129081572.1">
    <property type="nucleotide sequence ID" value="NZ_CP041070.1"/>
</dbReference>
<proteinExistence type="predicted"/>
<keyword evidence="5" id="KW-0804">Transcription</keyword>
<dbReference type="InterPro" id="IPR016032">
    <property type="entry name" value="Sig_transdc_resp-reg_C-effctor"/>
</dbReference>
<dbReference type="Pfam" id="PF00072">
    <property type="entry name" value="Response_reg"/>
    <property type="match status" value="1"/>
</dbReference>
<gene>
    <name evidence="10" type="ORF">CRV06_04790</name>
</gene>
<reference evidence="10 11" key="1">
    <citation type="submission" date="2017-10" db="EMBL/GenBank/DDBJ databases">
        <title>Genomics of the genus Arcobacter.</title>
        <authorList>
            <person name="Perez-Cataluna A."/>
            <person name="Figueras M.J."/>
        </authorList>
    </citation>
    <scope>NUCLEOTIDE SEQUENCE [LARGE SCALE GENOMIC DNA]</scope>
    <source>
        <strain evidence="10 11">DSM 24636</strain>
    </source>
</reference>
<dbReference type="GO" id="GO:0000156">
    <property type="term" value="F:phosphorelay response regulator activity"/>
    <property type="evidence" value="ECO:0007669"/>
    <property type="project" value="TreeGrafter"/>
</dbReference>
<dbReference type="GO" id="GO:0000976">
    <property type="term" value="F:transcription cis-regulatory region binding"/>
    <property type="evidence" value="ECO:0007669"/>
    <property type="project" value="TreeGrafter"/>
</dbReference>
<dbReference type="PROSITE" id="PS51755">
    <property type="entry name" value="OMPR_PHOB"/>
    <property type="match status" value="1"/>
</dbReference>
<sequence length="220" mass="25494">MKILIVEDEILIALEIKKYVEKLGYLVTSLAKNYDECLSSFKNDFPDIIIMDIILKNSISGIEIAKIIKKIKNIPIIFLSAYSDDIMLKKASIIFPEAYLIKPFNRNDLKSALFIAKEKSDNNHDKNNYVDLREGYFYDKVLNQVYYNGLKMKLSKNELLLLKILINAKGEIVSFETIENIIWSDKSVSDSAVRTLLHRLRNRFNHKIIETIHTFGCKLI</sequence>
<dbReference type="SMART" id="SM00862">
    <property type="entry name" value="Trans_reg_C"/>
    <property type="match status" value="1"/>
</dbReference>
<evidence type="ECO:0000259" key="9">
    <source>
        <dbReference type="PROSITE" id="PS51755"/>
    </source>
</evidence>
<dbReference type="PROSITE" id="PS50110">
    <property type="entry name" value="RESPONSE_REGULATORY"/>
    <property type="match status" value="1"/>
</dbReference>
<evidence type="ECO:0000256" key="4">
    <source>
        <dbReference type="ARBA" id="ARBA00023125"/>
    </source>
</evidence>
<dbReference type="AlphaFoldDB" id="A0A4Q0Y0G7"/>
<dbReference type="PANTHER" id="PTHR48111">
    <property type="entry name" value="REGULATOR OF RPOS"/>
    <property type="match status" value="1"/>
</dbReference>
<dbReference type="SMART" id="SM00448">
    <property type="entry name" value="REC"/>
    <property type="match status" value="1"/>
</dbReference>
<keyword evidence="11" id="KW-1185">Reference proteome</keyword>
<evidence type="ECO:0000313" key="10">
    <source>
        <dbReference type="EMBL" id="RXJ63510.1"/>
    </source>
</evidence>
<accession>A0A4Q0Y0G7</accession>
<dbReference type="SUPFAM" id="SSF52172">
    <property type="entry name" value="CheY-like"/>
    <property type="match status" value="1"/>
</dbReference>
<dbReference type="InterPro" id="IPR001789">
    <property type="entry name" value="Sig_transdc_resp-reg_receiver"/>
</dbReference>
<evidence type="ECO:0000313" key="11">
    <source>
        <dbReference type="Proteomes" id="UP000290191"/>
    </source>
</evidence>
<dbReference type="GO" id="GO:0005829">
    <property type="term" value="C:cytosol"/>
    <property type="evidence" value="ECO:0007669"/>
    <property type="project" value="TreeGrafter"/>
</dbReference>
<keyword evidence="2" id="KW-0902">Two-component regulatory system</keyword>
<feature type="modified residue" description="4-aspartylphosphate" evidence="6">
    <location>
        <position position="52"/>
    </location>
</feature>
<dbReference type="GO" id="GO:0006355">
    <property type="term" value="P:regulation of DNA-templated transcription"/>
    <property type="evidence" value="ECO:0007669"/>
    <property type="project" value="InterPro"/>
</dbReference>
<keyword evidence="1 6" id="KW-0597">Phosphoprotein</keyword>
<protein>
    <submittedName>
        <fullName evidence="10">DNA-binding response regulator</fullName>
    </submittedName>
</protein>
<evidence type="ECO:0000256" key="7">
    <source>
        <dbReference type="PROSITE-ProRule" id="PRU01091"/>
    </source>
</evidence>
<evidence type="ECO:0000256" key="5">
    <source>
        <dbReference type="ARBA" id="ARBA00023163"/>
    </source>
</evidence>
<feature type="domain" description="OmpR/PhoB-type" evidence="9">
    <location>
        <begin position="127"/>
        <end position="220"/>
    </location>
</feature>
<evidence type="ECO:0000256" key="6">
    <source>
        <dbReference type="PROSITE-ProRule" id="PRU00169"/>
    </source>
</evidence>
<dbReference type="InterPro" id="IPR036388">
    <property type="entry name" value="WH-like_DNA-bd_sf"/>
</dbReference>
<dbReference type="SUPFAM" id="SSF46894">
    <property type="entry name" value="C-terminal effector domain of the bipartite response regulators"/>
    <property type="match status" value="1"/>
</dbReference>
<dbReference type="Gene3D" id="1.10.10.10">
    <property type="entry name" value="Winged helix-like DNA-binding domain superfamily/Winged helix DNA-binding domain"/>
    <property type="match status" value="1"/>
</dbReference>
<dbReference type="InterPro" id="IPR001867">
    <property type="entry name" value="OmpR/PhoB-type_DNA-bd"/>
</dbReference>
<comment type="caution">
    <text evidence="10">The sequence shown here is derived from an EMBL/GenBank/DDBJ whole genome shotgun (WGS) entry which is preliminary data.</text>
</comment>
<evidence type="ECO:0000256" key="2">
    <source>
        <dbReference type="ARBA" id="ARBA00023012"/>
    </source>
</evidence>
<evidence type="ECO:0000256" key="1">
    <source>
        <dbReference type="ARBA" id="ARBA00022553"/>
    </source>
</evidence>
<dbReference type="CDD" id="cd00383">
    <property type="entry name" value="trans_reg_C"/>
    <property type="match status" value="1"/>
</dbReference>
<dbReference type="GO" id="GO:0032993">
    <property type="term" value="C:protein-DNA complex"/>
    <property type="evidence" value="ECO:0007669"/>
    <property type="project" value="TreeGrafter"/>
</dbReference>
<feature type="domain" description="Response regulatory" evidence="8">
    <location>
        <begin position="2"/>
        <end position="117"/>
    </location>
</feature>
<dbReference type="Pfam" id="PF00486">
    <property type="entry name" value="Trans_reg_C"/>
    <property type="match status" value="1"/>
</dbReference>
<evidence type="ECO:0000256" key="3">
    <source>
        <dbReference type="ARBA" id="ARBA00023015"/>
    </source>
</evidence>
<dbReference type="Gene3D" id="3.40.50.2300">
    <property type="match status" value="1"/>
</dbReference>
<organism evidence="10 11">
    <name type="scientific">Halarcobacter anaerophilus</name>
    <dbReference type="NCBI Taxonomy" id="877500"/>
    <lineage>
        <taxon>Bacteria</taxon>
        <taxon>Pseudomonadati</taxon>
        <taxon>Campylobacterota</taxon>
        <taxon>Epsilonproteobacteria</taxon>
        <taxon>Campylobacterales</taxon>
        <taxon>Arcobacteraceae</taxon>
        <taxon>Halarcobacter</taxon>
    </lineage>
</organism>
<keyword evidence="3" id="KW-0805">Transcription regulation</keyword>
<dbReference type="InterPro" id="IPR039420">
    <property type="entry name" value="WalR-like"/>
</dbReference>
<dbReference type="InterPro" id="IPR011006">
    <property type="entry name" value="CheY-like_superfamily"/>
</dbReference>
<name>A0A4Q0Y0G7_9BACT</name>
<dbReference type="OrthoDB" id="8912111at2"/>
<evidence type="ECO:0000259" key="8">
    <source>
        <dbReference type="PROSITE" id="PS50110"/>
    </source>
</evidence>
<dbReference type="Proteomes" id="UP000290191">
    <property type="component" value="Unassembled WGS sequence"/>
</dbReference>
<keyword evidence="4 7" id="KW-0238">DNA-binding</keyword>
<dbReference type="EMBL" id="PDKO01000003">
    <property type="protein sequence ID" value="RXJ63510.1"/>
    <property type="molecule type" value="Genomic_DNA"/>
</dbReference>